<evidence type="ECO:0000313" key="4">
    <source>
        <dbReference type="Proteomes" id="UP000559027"/>
    </source>
</evidence>
<dbReference type="AlphaFoldDB" id="A0A8H5G4V7"/>
<dbReference type="Pfam" id="PF12222">
    <property type="entry name" value="PNGaseA"/>
    <property type="match status" value="1"/>
</dbReference>
<dbReference type="InterPro" id="IPR056948">
    <property type="entry name" value="PNGaseA_N"/>
</dbReference>
<reference evidence="3 4" key="1">
    <citation type="journal article" date="2020" name="ISME J.">
        <title>Uncovering the hidden diversity of litter-decomposition mechanisms in mushroom-forming fungi.</title>
        <authorList>
            <person name="Floudas D."/>
            <person name="Bentzer J."/>
            <person name="Ahren D."/>
            <person name="Johansson T."/>
            <person name="Persson P."/>
            <person name="Tunlid A."/>
        </authorList>
    </citation>
    <scope>NUCLEOTIDE SEQUENCE [LARGE SCALE GENOMIC DNA]</scope>
    <source>
        <strain evidence="3 4">CBS 146.42</strain>
    </source>
</reference>
<dbReference type="Pfam" id="PF25156">
    <property type="entry name" value="PNGase_A_C"/>
    <property type="match status" value="1"/>
</dbReference>
<evidence type="ECO:0000259" key="2">
    <source>
        <dbReference type="Pfam" id="PF12222"/>
    </source>
</evidence>
<evidence type="ECO:0000256" key="1">
    <source>
        <dbReference type="SAM" id="MobiDB-lite"/>
    </source>
</evidence>
<feature type="domain" description="Peptide N-acetyl-beta-D-glucosaminyl asparaginase amidase A N-terminal" evidence="2">
    <location>
        <begin position="46"/>
        <end position="370"/>
    </location>
</feature>
<dbReference type="Proteomes" id="UP000559027">
    <property type="component" value="Unassembled WGS sequence"/>
</dbReference>
<dbReference type="OrthoDB" id="1612078at2759"/>
<organism evidence="3 4">
    <name type="scientific">Leucocoprinus leucothites</name>
    <dbReference type="NCBI Taxonomy" id="201217"/>
    <lineage>
        <taxon>Eukaryota</taxon>
        <taxon>Fungi</taxon>
        <taxon>Dikarya</taxon>
        <taxon>Basidiomycota</taxon>
        <taxon>Agaricomycotina</taxon>
        <taxon>Agaricomycetes</taxon>
        <taxon>Agaricomycetidae</taxon>
        <taxon>Agaricales</taxon>
        <taxon>Agaricineae</taxon>
        <taxon>Agaricaceae</taxon>
        <taxon>Leucocoprinus</taxon>
    </lineage>
</organism>
<feature type="region of interest" description="Disordered" evidence="1">
    <location>
        <begin position="556"/>
        <end position="589"/>
    </location>
</feature>
<evidence type="ECO:0000313" key="3">
    <source>
        <dbReference type="EMBL" id="KAF5358320.1"/>
    </source>
</evidence>
<accession>A0A8H5G4V7</accession>
<dbReference type="PANTHER" id="PTHR31104">
    <property type="entry name" value="PEPTIDE-N4-(N-ACETYL-BETA-GLUCOSAMINYL)ASPARAGINE AMIDASE A PROTEIN"/>
    <property type="match status" value="1"/>
</dbReference>
<proteinExistence type="predicted"/>
<dbReference type="EMBL" id="JAACJO010000005">
    <property type="protein sequence ID" value="KAF5358320.1"/>
    <property type="molecule type" value="Genomic_DNA"/>
</dbReference>
<sequence>MTAYFLVRRILGVLLAVQTVWFAGFQGGGIGVRAQRLVDFQVAQPPPVPHDANQCTIQVLQRDFAFSFGMAEIVQLEPPTDCGPPGSWAAITLNFTVTSNGTQFDRLGIFTFQNVEIWRTSTPEPTRGDGIIWEYIKDVTRYMPLFAKPGTFILQLDNLIQEGLDGVYSTVLHATYYASSDKHPPAQQSDLIVPLSTLRNDTGNDASVPPGFSIDVTLPQNTVEVYAELYASGNGQEEFWYFSVPDQFLPDIPDGLALGQGPFREVRLLIDGQVAGVVFPYATIFTGGFTPPCWRPITSFGALDLPTYFLDVTPFVPLLADGQAHNFTIDVVSAESDHTILQNWFVSGNLQVFTDPSGQPTTGKMLRVDNQPFAKTKSEGGLDRNGDLRFTVSASRSIHIESEIVSGGNKTSHVTWTQQYAYSSAQQWLNNSLIQNMQQTASGVFTSSHDNQAAVRDRFSYPLNINFTNLNTNFTDWFTSFDHSYNRDLLPMPIIARSVINNRQLADGFFHLQTGGNVGNGTNSNVFNYKDDAGNTYSRRVNAEFNVITLDQQSGSLAPAPEPSPLVVQGASSTTFSTPRLPRIGPDNV</sequence>
<gene>
    <name evidence="3" type="ORF">D9756_001569</name>
</gene>
<protein>
    <recommendedName>
        <fullName evidence="2">Peptide N-acetyl-beta-D-glucosaminyl asparaginase amidase A N-terminal domain-containing protein</fullName>
    </recommendedName>
</protein>
<dbReference type="InterPro" id="IPR021102">
    <property type="entry name" value="PNGase_A"/>
</dbReference>
<comment type="caution">
    <text evidence="3">The sequence shown here is derived from an EMBL/GenBank/DDBJ whole genome shotgun (WGS) entry which is preliminary data.</text>
</comment>
<name>A0A8H5G4V7_9AGAR</name>
<keyword evidence="4" id="KW-1185">Reference proteome</keyword>